<reference evidence="2" key="1">
    <citation type="submission" date="2018-05" db="EMBL/GenBank/DDBJ databases">
        <authorList>
            <person name="Lanie J.A."/>
            <person name="Ng W.-L."/>
            <person name="Kazmierczak K.M."/>
            <person name="Andrzejewski T.M."/>
            <person name="Davidsen T.M."/>
            <person name="Wayne K.J."/>
            <person name="Tettelin H."/>
            <person name="Glass J.I."/>
            <person name="Rusch D."/>
            <person name="Podicherti R."/>
            <person name="Tsui H.-C.T."/>
            <person name="Winkler M.E."/>
        </authorList>
    </citation>
    <scope>NUCLEOTIDE SEQUENCE</scope>
</reference>
<organism evidence="2">
    <name type="scientific">marine metagenome</name>
    <dbReference type="NCBI Taxonomy" id="408172"/>
    <lineage>
        <taxon>unclassified sequences</taxon>
        <taxon>metagenomes</taxon>
        <taxon>ecological metagenomes</taxon>
    </lineage>
</organism>
<dbReference type="PANTHER" id="PTHR20935:SF0">
    <property type="entry name" value="SERINE_THREONINE-PROTEIN PHOSPHATASE PGAM5, MITOCHONDRIAL"/>
    <property type="match status" value="1"/>
</dbReference>
<dbReference type="EMBL" id="UINC01001039">
    <property type="protein sequence ID" value="SUZ68647.1"/>
    <property type="molecule type" value="Genomic_DNA"/>
</dbReference>
<dbReference type="Gene3D" id="3.40.50.1240">
    <property type="entry name" value="Phosphoglycerate mutase-like"/>
    <property type="match status" value="1"/>
</dbReference>
<dbReference type="PANTHER" id="PTHR20935">
    <property type="entry name" value="PHOSPHOGLYCERATE MUTASE-RELATED"/>
    <property type="match status" value="1"/>
</dbReference>
<evidence type="ECO:0000256" key="1">
    <source>
        <dbReference type="ARBA" id="ARBA00022801"/>
    </source>
</evidence>
<dbReference type="SUPFAM" id="SSF53254">
    <property type="entry name" value="Phosphoglycerate mutase-like"/>
    <property type="match status" value="1"/>
</dbReference>
<dbReference type="AlphaFoldDB" id="A0A381PRF7"/>
<accession>A0A381PRF7</accession>
<keyword evidence="1" id="KW-0378">Hydrolase</keyword>
<dbReference type="SMART" id="SM00855">
    <property type="entry name" value="PGAM"/>
    <property type="match status" value="1"/>
</dbReference>
<protein>
    <recommendedName>
        <fullName evidence="3">Histidine phosphatase family protein</fullName>
    </recommendedName>
</protein>
<dbReference type="GO" id="GO:0016787">
    <property type="term" value="F:hydrolase activity"/>
    <property type="evidence" value="ECO:0007669"/>
    <property type="project" value="UniProtKB-KW"/>
</dbReference>
<sequence>VELIFVRHARPEHVERTDGSPADPPLAAIGHQQAAAVALWLCEEQIDCLYSSPMRRARETAVPIEEACGLVVNVREKLSEFDRDSSSYIPMEVLKEVNRAAWERLASGKLLGSVDSLAIWFSSAVAAVENIVEEHRGQRVGIICHGGVINAYLAHCLNFSPEDFMKFDVDYSSVTRVFASSEGHRSVNSINETTHFRGLPHLSVRD</sequence>
<dbReference type="InterPro" id="IPR029033">
    <property type="entry name" value="His_PPase_superfam"/>
</dbReference>
<dbReference type="InterPro" id="IPR051021">
    <property type="entry name" value="Mito_Ser/Thr_phosphatase"/>
</dbReference>
<proteinExistence type="predicted"/>
<feature type="non-terminal residue" evidence="2">
    <location>
        <position position="1"/>
    </location>
</feature>
<evidence type="ECO:0008006" key="3">
    <source>
        <dbReference type="Google" id="ProtNLM"/>
    </source>
</evidence>
<evidence type="ECO:0000313" key="2">
    <source>
        <dbReference type="EMBL" id="SUZ68647.1"/>
    </source>
</evidence>
<dbReference type="InterPro" id="IPR013078">
    <property type="entry name" value="His_Pase_superF_clade-1"/>
</dbReference>
<dbReference type="Pfam" id="PF00300">
    <property type="entry name" value="His_Phos_1"/>
    <property type="match status" value="1"/>
</dbReference>
<dbReference type="CDD" id="cd07067">
    <property type="entry name" value="HP_PGM_like"/>
    <property type="match status" value="1"/>
</dbReference>
<name>A0A381PRF7_9ZZZZ</name>
<gene>
    <name evidence="2" type="ORF">METZ01_LOCUS21501</name>
</gene>